<feature type="compositionally biased region" description="Polar residues" evidence="1">
    <location>
        <begin position="91"/>
        <end position="103"/>
    </location>
</feature>
<feature type="compositionally biased region" description="Polar residues" evidence="1">
    <location>
        <begin position="17"/>
        <end position="38"/>
    </location>
</feature>
<feature type="region of interest" description="Disordered" evidence="1">
    <location>
        <begin position="1"/>
        <end position="45"/>
    </location>
</feature>
<evidence type="ECO:0000313" key="3">
    <source>
        <dbReference type="Proteomes" id="UP000076584"/>
    </source>
</evidence>
<feature type="compositionally biased region" description="Low complexity" evidence="1">
    <location>
        <begin position="226"/>
        <end position="256"/>
    </location>
</feature>
<gene>
    <name evidence="2" type="ORF">CI238_05155</name>
</gene>
<feature type="non-terminal residue" evidence="2">
    <location>
        <position position="1"/>
    </location>
</feature>
<reference evidence="2 3" key="1">
    <citation type="submission" date="2015-06" db="EMBL/GenBank/DDBJ databases">
        <title>Survival trade-offs in plant roots during colonization by closely related pathogenic and mutualistic fungi.</title>
        <authorList>
            <person name="Hacquard S."/>
            <person name="Kracher B."/>
            <person name="Hiruma K."/>
            <person name="Weinman A."/>
            <person name="Muench P."/>
            <person name="Garrido Oter R."/>
            <person name="Ver Loren van Themaat E."/>
            <person name="Dallerey J.-F."/>
            <person name="Damm U."/>
            <person name="Henrissat B."/>
            <person name="Lespinet O."/>
            <person name="Thon M."/>
            <person name="Kemen E."/>
            <person name="McHardy A.C."/>
            <person name="Schulze-Lefert P."/>
            <person name="O'Connell R.J."/>
        </authorList>
    </citation>
    <scope>NUCLEOTIDE SEQUENCE [LARGE SCALE GENOMIC DNA]</scope>
    <source>
        <strain evidence="2 3">MAFF 238704</strain>
    </source>
</reference>
<sequence>LLTTSSSFIRYSPRSCPANQHTSKSVSQPTSDSSSHQPSKGPDLPTTVARFSPLLLFSYLTSSFYHTQSPAFSQSHTDTRLCDCCAARASATDTHQPPTTLPTKTIPGDGTRHPDLLEYGPPRILVLPTPSSYREALKEWAAASPAPRAMPRTRTRPTRAPREPSTLPRPPPAPATAPLPRPRRHRPLRAAAAAATPTCPSTNTSTSPCAATSGPPRAAPGPAPPWTASAPTSSTPASPAAPRSGSPCAPPSRSSGTPSARAPRRTALTALRRRRVSSMPRRSRSQPATLRRARTISWATTTPFRSGSLPIQPISSRTTPRSTVRTRRSLPGTLRMISPAGRRPRRSSTRTTTSGEEKRRAKPSSTPATSSRCWLA</sequence>
<feature type="compositionally biased region" description="Low complexity" evidence="1">
    <location>
        <begin position="141"/>
        <end position="150"/>
    </location>
</feature>
<organism evidence="2 3">
    <name type="scientific">Colletotrichum incanum</name>
    <name type="common">Soybean anthracnose fungus</name>
    <dbReference type="NCBI Taxonomy" id="1573173"/>
    <lineage>
        <taxon>Eukaryota</taxon>
        <taxon>Fungi</taxon>
        <taxon>Dikarya</taxon>
        <taxon>Ascomycota</taxon>
        <taxon>Pezizomycotina</taxon>
        <taxon>Sordariomycetes</taxon>
        <taxon>Hypocreomycetidae</taxon>
        <taxon>Glomerellales</taxon>
        <taxon>Glomerellaceae</taxon>
        <taxon>Colletotrichum</taxon>
        <taxon>Colletotrichum spaethianum species complex</taxon>
    </lineage>
</organism>
<feature type="region of interest" description="Disordered" evidence="1">
    <location>
        <begin position="140"/>
        <end position="376"/>
    </location>
</feature>
<feature type="compositionally biased region" description="Low complexity" evidence="1">
    <location>
        <begin position="189"/>
        <end position="216"/>
    </location>
</feature>
<feature type="region of interest" description="Disordered" evidence="1">
    <location>
        <begin position="91"/>
        <end position="112"/>
    </location>
</feature>
<feature type="compositionally biased region" description="Basic residues" evidence="1">
    <location>
        <begin position="271"/>
        <end position="284"/>
    </location>
</feature>
<feature type="compositionally biased region" description="Pro residues" evidence="1">
    <location>
        <begin position="167"/>
        <end position="180"/>
    </location>
</feature>
<evidence type="ECO:0000256" key="1">
    <source>
        <dbReference type="SAM" id="MobiDB-lite"/>
    </source>
</evidence>
<evidence type="ECO:0000313" key="2">
    <source>
        <dbReference type="EMBL" id="KZL85728.1"/>
    </source>
</evidence>
<dbReference type="EMBL" id="LFIW01000576">
    <property type="protein sequence ID" value="KZL85728.1"/>
    <property type="molecule type" value="Genomic_DNA"/>
</dbReference>
<comment type="caution">
    <text evidence="2">The sequence shown here is derived from an EMBL/GenBank/DDBJ whole genome shotgun (WGS) entry which is preliminary data.</text>
</comment>
<accession>A0A162NAC1</accession>
<protein>
    <submittedName>
        <fullName evidence="2">Uncharacterized protein</fullName>
    </submittedName>
</protein>
<name>A0A162NAC1_COLIC</name>
<dbReference type="Proteomes" id="UP000076584">
    <property type="component" value="Unassembled WGS sequence"/>
</dbReference>
<feature type="compositionally biased region" description="Polar residues" evidence="1">
    <location>
        <begin position="363"/>
        <end position="376"/>
    </location>
</feature>
<keyword evidence="3" id="KW-1185">Reference proteome</keyword>
<dbReference type="AlphaFoldDB" id="A0A162NAC1"/>
<proteinExistence type="predicted"/>